<protein>
    <submittedName>
        <fullName evidence="2">Uncharacterized protein</fullName>
    </submittedName>
</protein>
<keyword evidence="1" id="KW-0812">Transmembrane</keyword>
<comment type="caution">
    <text evidence="2">The sequence shown here is derived from an EMBL/GenBank/DDBJ whole genome shotgun (WGS) entry which is preliminary data.</text>
</comment>
<dbReference type="RefSeq" id="WP_119932876.1">
    <property type="nucleotide sequence ID" value="NZ_JAAVUN010000009.1"/>
</dbReference>
<feature type="transmembrane region" description="Helical" evidence="1">
    <location>
        <begin position="110"/>
        <end position="129"/>
    </location>
</feature>
<proteinExistence type="predicted"/>
<evidence type="ECO:0000313" key="3">
    <source>
        <dbReference type="Proteomes" id="UP000521379"/>
    </source>
</evidence>
<organism evidence="2 3">
    <name type="scientific">Kocuria subflava</name>
    <dbReference type="NCBI Taxonomy" id="1736139"/>
    <lineage>
        <taxon>Bacteria</taxon>
        <taxon>Bacillati</taxon>
        <taxon>Actinomycetota</taxon>
        <taxon>Actinomycetes</taxon>
        <taxon>Micrococcales</taxon>
        <taxon>Micrococcaceae</taxon>
        <taxon>Kocuria</taxon>
    </lineage>
</organism>
<feature type="transmembrane region" description="Helical" evidence="1">
    <location>
        <begin position="79"/>
        <end position="98"/>
    </location>
</feature>
<accession>A0A846TW84</accession>
<feature type="transmembrane region" description="Helical" evidence="1">
    <location>
        <begin position="56"/>
        <end position="73"/>
    </location>
</feature>
<sequence length="202" mass="20666">MRYTKIIVTSVVALILALVSAAVGGAAPVIVVVAMSVVIGLGWSLAVGVPARYRHNVIILISGILAALLSWLHPEQRFVWLPAIVGVALIATFIAELVRGEGAKHRLESTISSVVAVLAVVSSSGWIALSQSLHASGQSPLTAVLISGLVSFVVIGVIGARLVASAPQEGPKRGIASLAVTPVALLGPAVLFTSHWVGIVVA</sequence>
<dbReference type="AlphaFoldDB" id="A0A846TW84"/>
<name>A0A846TW84_9MICC</name>
<evidence type="ECO:0000256" key="1">
    <source>
        <dbReference type="SAM" id="Phobius"/>
    </source>
</evidence>
<dbReference type="Proteomes" id="UP000521379">
    <property type="component" value="Unassembled WGS sequence"/>
</dbReference>
<evidence type="ECO:0000313" key="2">
    <source>
        <dbReference type="EMBL" id="NKE09497.1"/>
    </source>
</evidence>
<dbReference type="EMBL" id="JAAVUN010000009">
    <property type="protein sequence ID" value="NKE09497.1"/>
    <property type="molecule type" value="Genomic_DNA"/>
</dbReference>
<feature type="transmembrane region" description="Helical" evidence="1">
    <location>
        <begin position="141"/>
        <end position="163"/>
    </location>
</feature>
<keyword evidence="3" id="KW-1185">Reference proteome</keyword>
<gene>
    <name evidence="2" type="ORF">GTW58_05995</name>
</gene>
<keyword evidence="1" id="KW-1133">Transmembrane helix</keyword>
<feature type="transmembrane region" description="Helical" evidence="1">
    <location>
        <begin position="175"/>
        <end position="197"/>
    </location>
</feature>
<reference evidence="2 3" key="1">
    <citation type="submission" date="2020-02" db="EMBL/GenBank/DDBJ databases">
        <authorList>
            <person name="Sun Q."/>
        </authorList>
    </citation>
    <scope>NUCLEOTIDE SEQUENCE [LARGE SCALE GENOMIC DNA]</scope>
    <source>
        <strain evidence="2 3">YIM 13062</strain>
    </source>
</reference>
<keyword evidence="1" id="KW-0472">Membrane</keyword>
<feature type="transmembrane region" description="Helical" evidence="1">
    <location>
        <begin position="31"/>
        <end position="49"/>
    </location>
</feature>